<dbReference type="InterPro" id="IPR006578">
    <property type="entry name" value="MADF-dom"/>
</dbReference>
<organism evidence="2 3">
    <name type="scientific">Dryococelus australis</name>
    <dbReference type="NCBI Taxonomy" id="614101"/>
    <lineage>
        <taxon>Eukaryota</taxon>
        <taxon>Metazoa</taxon>
        <taxon>Ecdysozoa</taxon>
        <taxon>Arthropoda</taxon>
        <taxon>Hexapoda</taxon>
        <taxon>Insecta</taxon>
        <taxon>Pterygota</taxon>
        <taxon>Neoptera</taxon>
        <taxon>Polyneoptera</taxon>
        <taxon>Phasmatodea</taxon>
        <taxon>Verophasmatodea</taxon>
        <taxon>Anareolatae</taxon>
        <taxon>Phasmatidae</taxon>
        <taxon>Eurycanthinae</taxon>
        <taxon>Dryococelus</taxon>
    </lineage>
</organism>
<dbReference type="Pfam" id="PF10545">
    <property type="entry name" value="MADF_DNA_bdg"/>
    <property type="match status" value="1"/>
</dbReference>
<evidence type="ECO:0000313" key="2">
    <source>
        <dbReference type="EMBL" id="KAJ8866197.1"/>
    </source>
</evidence>
<name>A0ABQ9G139_9NEOP</name>
<evidence type="ECO:0000259" key="1">
    <source>
        <dbReference type="PROSITE" id="PS51029"/>
    </source>
</evidence>
<dbReference type="EMBL" id="JARBHB010000017">
    <property type="protein sequence ID" value="KAJ8866197.1"/>
    <property type="molecule type" value="Genomic_DNA"/>
</dbReference>
<dbReference type="SMART" id="SM00595">
    <property type="entry name" value="MADF"/>
    <property type="match status" value="1"/>
</dbReference>
<sequence length="111" mass="13158">MATWSKDFVSEFIDAYRGLPCLWKVKCKSYHNRETDTAYATLLEKMKSIDPDPNRDTILKEKKNNLRSSFRKEHKEVHQCKKSGTSTQDAYVPKLWHYQDLLFIVDQEETL</sequence>
<dbReference type="Proteomes" id="UP001159363">
    <property type="component" value="Chromosome 16"/>
</dbReference>
<feature type="domain" description="MADF" evidence="1">
    <location>
        <begin position="11"/>
        <end position="109"/>
    </location>
</feature>
<keyword evidence="3" id="KW-1185">Reference proteome</keyword>
<reference evidence="2 3" key="1">
    <citation type="submission" date="2023-02" db="EMBL/GenBank/DDBJ databases">
        <title>LHISI_Scaffold_Assembly.</title>
        <authorList>
            <person name="Stuart O.P."/>
            <person name="Cleave R."/>
            <person name="Magrath M.J.L."/>
            <person name="Mikheyev A.S."/>
        </authorList>
    </citation>
    <scope>NUCLEOTIDE SEQUENCE [LARGE SCALE GENOMIC DNA]</scope>
    <source>
        <strain evidence="2">Daus_M_001</strain>
        <tissue evidence="2">Leg muscle</tissue>
    </source>
</reference>
<evidence type="ECO:0000313" key="3">
    <source>
        <dbReference type="Proteomes" id="UP001159363"/>
    </source>
</evidence>
<gene>
    <name evidence="2" type="ORF">PR048_033721</name>
</gene>
<accession>A0ABQ9G139</accession>
<proteinExistence type="predicted"/>
<comment type="caution">
    <text evidence="2">The sequence shown here is derived from an EMBL/GenBank/DDBJ whole genome shotgun (WGS) entry which is preliminary data.</text>
</comment>
<protein>
    <recommendedName>
        <fullName evidence="1">MADF domain-containing protein</fullName>
    </recommendedName>
</protein>
<dbReference type="PROSITE" id="PS51029">
    <property type="entry name" value="MADF"/>
    <property type="match status" value="1"/>
</dbReference>
<dbReference type="PANTHER" id="PTHR21505">
    <property type="entry name" value="MADF DOMAIN-CONTAINING PROTEIN-RELATED"/>
    <property type="match status" value="1"/>
</dbReference>
<dbReference type="PANTHER" id="PTHR21505:SF8">
    <property type="entry name" value="DPT-YFP REPRESSOR BY OVEREXPRESSION, ISOFORM D-RELATED"/>
    <property type="match status" value="1"/>
</dbReference>